<dbReference type="AlphaFoldDB" id="T1IH56"/>
<dbReference type="PANTHER" id="PTHR47331">
    <property type="entry name" value="PHD-TYPE DOMAIN-CONTAINING PROTEIN"/>
    <property type="match status" value="1"/>
</dbReference>
<evidence type="ECO:0000313" key="2">
    <source>
        <dbReference type="EnsemblMetazoa" id="SMAR000162-PA"/>
    </source>
</evidence>
<dbReference type="Pfam" id="PF05380">
    <property type="entry name" value="Peptidase_A17"/>
    <property type="match status" value="1"/>
</dbReference>
<dbReference type="Pfam" id="PF18701">
    <property type="entry name" value="DUF5641"/>
    <property type="match status" value="1"/>
</dbReference>
<dbReference type="InterPro" id="IPR040676">
    <property type="entry name" value="DUF5641"/>
</dbReference>
<dbReference type="OMA" id="WDKEIND"/>
<reference evidence="3" key="1">
    <citation type="submission" date="2011-05" db="EMBL/GenBank/DDBJ databases">
        <authorList>
            <person name="Richards S.R."/>
            <person name="Qu J."/>
            <person name="Jiang H."/>
            <person name="Jhangiani S.N."/>
            <person name="Agravi P."/>
            <person name="Goodspeed R."/>
            <person name="Gross S."/>
            <person name="Mandapat C."/>
            <person name="Jackson L."/>
            <person name="Mathew T."/>
            <person name="Pu L."/>
            <person name="Thornton R."/>
            <person name="Saada N."/>
            <person name="Wilczek-Boney K.B."/>
            <person name="Lee S."/>
            <person name="Kovar C."/>
            <person name="Wu Y."/>
            <person name="Scherer S.E."/>
            <person name="Worley K.C."/>
            <person name="Muzny D.M."/>
            <person name="Gibbs R."/>
        </authorList>
    </citation>
    <scope>NUCLEOTIDE SEQUENCE</scope>
    <source>
        <strain evidence="3">Brora</strain>
    </source>
</reference>
<dbReference type="EnsemblMetazoa" id="SMAR000162-RA">
    <property type="protein sequence ID" value="SMAR000162-PA"/>
    <property type="gene ID" value="SMAR000162"/>
</dbReference>
<name>T1IH56_STRMM</name>
<feature type="domain" description="DUF5641" evidence="1">
    <location>
        <begin position="269"/>
        <end position="337"/>
    </location>
</feature>
<organism evidence="2 3">
    <name type="scientific">Strigamia maritima</name>
    <name type="common">European centipede</name>
    <name type="synonym">Geophilus maritimus</name>
    <dbReference type="NCBI Taxonomy" id="126957"/>
    <lineage>
        <taxon>Eukaryota</taxon>
        <taxon>Metazoa</taxon>
        <taxon>Ecdysozoa</taxon>
        <taxon>Arthropoda</taxon>
        <taxon>Myriapoda</taxon>
        <taxon>Chilopoda</taxon>
        <taxon>Pleurostigmophora</taxon>
        <taxon>Geophilomorpha</taxon>
        <taxon>Linotaeniidae</taxon>
        <taxon>Strigamia</taxon>
    </lineage>
</organism>
<dbReference type="HOGENOM" id="CLU_822788_0_0_1"/>
<protein>
    <recommendedName>
        <fullName evidence="1">DUF5641 domain-containing protein</fullName>
    </recommendedName>
</protein>
<reference evidence="2" key="2">
    <citation type="submission" date="2015-02" db="UniProtKB">
        <authorList>
            <consortium name="EnsemblMetazoa"/>
        </authorList>
    </citation>
    <scope>IDENTIFICATION</scope>
</reference>
<accession>T1IH56</accession>
<evidence type="ECO:0000313" key="3">
    <source>
        <dbReference type="Proteomes" id="UP000014500"/>
    </source>
</evidence>
<dbReference type="InterPro" id="IPR008042">
    <property type="entry name" value="Retrotrans_Pao"/>
</dbReference>
<dbReference type="eggNOG" id="ENOG502RVDU">
    <property type="taxonomic scope" value="Eukaryota"/>
</dbReference>
<dbReference type="PhylomeDB" id="T1IH56"/>
<dbReference type="Proteomes" id="UP000014500">
    <property type="component" value="Unassembled WGS sequence"/>
</dbReference>
<dbReference type="EMBL" id="JH429716">
    <property type="status" value="NOT_ANNOTATED_CDS"/>
    <property type="molecule type" value="Genomic_DNA"/>
</dbReference>
<evidence type="ECO:0000259" key="1">
    <source>
        <dbReference type="Pfam" id="PF18701"/>
    </source>
</evidence>
<keyword evidence="3" id="KW-1185">Reference proteome</keyword>
<proteinExistence type="predicted"/>
<sequence length="338" mass="38837">MDDLTAGADDAPQTIEQSCSLRQILDEIHLPLVKWMGSSPGISVELRKKGFSMRYEQYTELPVTKILGIQWDPNTDKILYKPIPELKKYTKRSICSLVASIFDSLGLISPALLEMKLLLQTLWAEKSDWDKEINDDQKTQVLTWMEGLKEVLGISFSRWTGALASNGFSIHNSAQTDEKKTIGNVAAAVACEDSPFEEIANRFSGYSRMLRVLTRIRRLATKAEMSRQISPHELKMTERMLIKQSQAVWFAKEIHSLRKDLRRLEKERRKCIGKFWELWKKSYLMQLRNFHESRGQSTESQIGVGRVVLVEKTSCSPFFWPLAHVTKIFPGRDGVVRR</sequence>